<dbReference type="Proteomes" id="UP000195521">
    <property type="component" value="Unassembled WGS sequence"/>
</dbReference>
<protein>
    <recommendedName>
        <fullName evidence="1">RNA-editing substrate-binding complex 6 protein domain-containing protein</fullName>
    </recommendedName>
</protein>
<dbReference type="EMBL" id="BDQF01000009">
    <property type="protein sequence ID" value="GAW80487.1"/>
    <property type="molecule type" value="Genomic_DNA"/>
</dbReference>
<comment type="caution">
    <text evidence="2">The sequence shown here is derived from an EMBL/GenBank/DDBJ whole genome shotgun (WGS) entry which is preliminary data.</text>
</comment>
<dbReference type="RefSeq" id="XP_028543076.1">
    <property type="nucleotide sequence ID" value="XM_028687275.1"/>
</dbReference>
<sequence>MTKCGMRRKERNVFFFWYHKRSVFVPSQKDVAKLSSKSLGNYAFDILRLSNENKGIYEVFKKRVKNEINSFDAKDCYRILKSLEINNKLNEEEDMIKNILHQISVQTCKYSIKEICDISFLCAKLNLIYIPLYASLSISFLNKINLATPQNLSILCLSFCKVQIKDVNLFNRITIATMNILHMFDVENLLNVLISFAYLDMKKDMLLHSSIDIFVKNQNKLNAEQVIKIAHVYSKFGFVNKDINSILEDKLPSLIPHLGNVQLADLIISLKKLGIHSHTINNFFTKVNLPQLTFSVAIKVINILSSINNINIEFMYDQILFCVKNFLRTHGKKSYLNGKVSDNFLQNLKKSYHIKNNSTNILKTESSSKTFVKKDNEDVNVPPIKDEWGKQILLNRFVGEYNPFEDTKNSSELFHGQFLDNNLEEAHLCGNEIENANFSEEELNNYYMQHNFKKKLTPNFVCYLSVDIFEGLVNLLLQNCVNEYEKMLKKILNCISKEIIFLKEYINFNSLITIFLSLRKMPIIWNLSLLNMSILNSRKVKENCIFYIDQDNDFYEQLVKRYFSIFHTSENVDNHSLILCFIINLVNDEMKQKYGNLFKKSLQHYALIRTRCKNQQIGYPIEDQSVYNFVEYCYKSITLWERNRIYFGEDADIATTEVDVMTEKDSHAPYTYPYDMRNTESNRILTLELFGIVYNFTKNLKISFKDDIYTISLLEYDNYIAYMFLEPSDFFYSSTQASELDSVMSQFMNTKLRGEVNAQRETIDGHIKLDETSTEQEKLKMRNIQQGEKNKLLLICDMLYNPYEIFYNDNYFIKSEVLIKINYFLIKGYYIIAIPFYSWRCMTYEDKVRSISANRKNLLHRAR</sequence>
<evidence type="ECO:0000313" key="2">
    <source>
        <dbReference type="EMBL" id="GAW80487.1"/>
    </source>
</evidence>
<dbReference type="AlphaFoldDB" id="A0A1Y1JGZ6"/>
<proteinExistence type="predicted"/>
<name>A0A1Y1JGZ6_PLAGO</name>
<feature type="domain" description="RNA-editing substrate-binding complex 6 protein" evidence="1">
    <location>
        <begin position="94"/>
        <end position="277"/>
    </location>
</feature>
<accession>A0A1Y1JGZ6</accession>
<dbReference type="GeneID" id="39747202"/>
<evidence type="ECO:0000313" key="3">
    <source>
        <dbReference type="Proteomes" id="UP000195521"/>
    </source>
</evidence>
<evidence type="ECO:0000259" key="1">
    <source>
        <dbReference type="Pfam" id="PF26188"/>
    </source>
</evidence>
<keyword evidence="3" id="KW-1185">Reference proteome</keyword>
<dbReference type="InterPro" id="IPR058917">
    <property type="entry name" value="RESC6_dom"/>
</dbReference>
<dbReference type="Pfam" id="PF26188">
    <property type="entry name" value="RESC6"/>
    <property type="match status" value="1"/>
</dbReference>
<organism evidence="2 3">
    <name type="scientific">Plasmodium gonderi</name>
    <dbReference type="NCBI Taxonomy" id="77519"/>
    <lineage>
        <taxon>Eukaryota</taxon>
        <taxon>Sar</taxon>
        <taxon>Alveolata</taxon>
        <taxon>Apicomplexa</taxon>
        <taxon>Aconoidasida</taxon>
        <taxon>Haemosporida</taxon>
        <taxon>Plasmodiidae</taxon>
        <taxon>Plasmodium</taxon>
        <taxon>Plasmodium (Plasmodium)</taxon>
    </lineage>
</organism>
<dbReference type="OrthoDB" id="375842at2759"/>
<reference evidence="3" key="1">
    <citation type="submission" date="2017-04" db="EMBL/GenBank/DDBJ databases">
        <title>Plasmodium gonderi genome.</title>
        <authorList>
            <person name="Arisue N."/>
            <person name="Honma H."/>
            <person name="Kawai S."/>
            <person name="Tougan T."/>
            <person name="Tanabe K."/>
            <person name="Horii T."/>
        </authorList>
    </citation>
    <scope>NUCLEOTIDE SEQUENCE [LARGE SCALE GENOMIC DNA]</scope>
    <source>
        <strain evidence="3">ATCC 30045</strain>
    </source>
</reference>
<dbReference type="OMA" id="AIPFYSW"/>
<gene>
    <name evidence="2" type="ORF">PGO_080510</name>
</gene>